<dbReference type="EMBL" id="JAEUXJ010000056">
    <property type="protein sequence ID" value="MBL6459579.1"/>
    <property type="molecule type" value="Genomic_DNA"/>
</dbReference>
<evidence type="ECO:0000313" key="6">
    <source>
        <dbReference type="Proteomes" id="UP000606490"/>
    </source>
</evidence>
<evidence type="ECO:0000313" key="5">
    <source>
        <dbReference type="EMBL" id="MBL6459579.1"/>
    </source>
</evidence>
<keyword evidence="6" id="KW-1185">Reference proteome</keyword>
<gene>
    <name evidence="5" type="ORF">JMJ55_30195</name>
</gene>
<evidence type="ECO:0000256" key="3">
    <source>
        <dbReference type="ARBA" id="ARBA00022989"/>
    </source>
</evidence>
<keyword evidence="3" id="KW-1133">Transmembrane helix</keyword>
<evidence type="ECO:0000256" key="1">
    <source>
        <dbReference type="ARBA" id="ARBA00004141"/>
    </source>
</evidence>
<accession>A0ABS1VD26</accession>
<evidence type="ECO:0000256" key="4">
    <source>
        <dbReference type="ARBA" id="ARBA00023136"/>
    </source>
</evidence>
<name>A0ABS1VD26_9PROT</name>
<dbReference type="Pfam" id="PF05128">
    <property type="entry name" value="DUF697"/>
    <property type="match status" value="1"/>
</dbReference>
<keyword evidence="4" id="KW-0472">Membrane</keyword>
<evidence type="ECO:0000256" key="2">
    <source>
        <dbReference type="ARBA" id="ARBA00022692"/>
    </source>
</evidence>
<proteinExistence type="predicted"/>
<dbReference type="RefSeq" id="WP_202829309.1">
    <property type="nucleotide sequence ID" value="NZ_JAEUXJ010000056.1"/>
</dbReference>
<comment type="subcellular location">
    <subcellularLocation>
        <location evidence="1">Membrane</location>
        <topology evidence="1">Multi-pass membrane protein</topology>
    </subcellularLocation>
</comment>
<protein>
    <submittedName>
        <fullName evidence="5">DUF697 domain-containing protein</fullName>
    </submittedName>
</protein>
<reference evidence="5 6" key="1">
    <citation type="submission" date="2021-01" db="EMBL/GenBank/DDBJ databases">
        <title>Belnapia mucosa sp. nov. and Belnapia arida sp. nov., isolated from the Tabernas Desert (Almeria, Spain).</title>
        <authorList>
            <person name="Molina-Menor E."/>
            <person name="Vidal-Verdu A."/>
            <person name="Calonge A."/>
            <person name="Satari L."/>
            <person name="Pereto Magraner J."/>
            <person name="Porcar Miralles M."/>
        </authorList>
    </citation>
    <scope>NUCLEOTIDE SEQUENCE [LARGE SCALE GENOMIC DNA]</scope>
    <source>
        <strain evidence="5 6">T6</strain>
    </source>
</reference>
<sequence>MLRALLGRDDDPVAPAHTLALEWLNGLADRIPTASGARAAVIAAVDIPHLRAALRRHLAEPLRQATRQAGNRAALESGAVVAVSPSPVLDGVLAALRGVSLLREVAAIHGMRPGAAVTLALLRRVAWTAAGASGMELLCQTLADGALSHLPGLKQLGAALPGAGLTAFRLRRLAEVAALACSPNERP</sequence>
<keyword evidence="2" id="KW-0812">Transmembrane</keyword>
<dbReference type="InterPro" id="IPR021147">
    <property type="entry name" value="DUF697"/>
</dbReference>
<dbReference type="Proteomes" id="UP000606490">
    <property type="component" value="Unassembled WGS sequence"/>
</dbReference>
<organism evidence="5 6">
    <name type="scientific">Belnapia mucosa</name>
    <dbReference type="NCBI Taxonomy" id="2804532"/>
    <lineage>
        <taxon>Bacteria</taxon>
        <taxon>Pseudomonadati</taxon>
        <taxon>Pseudomonadota</taxon>
        <taxon>Alphaproteobacteria</taxon>
        <taxon>Acetobacterales</taxon>
        <taxon>Roseomonadaceae</taxon>
        <taxon>Belnapia</taxon>
    </lineage>
</organism>
<comment type="caution">
    <text evidence="5">The sequence shown here is derived from an EMBL/GenBank/DDBJ whole genome shotgun (WGS) entry which is preliminary data.</text>
</comment>